<dbReference type="EMBL" id="BAAAVT010000006">
    <property type="protein sequence ID" value="GAA3059099.1"/>
    <property type="molecule type" value="Genomic_DNA"/>
</dbReference>
<keyword evidence="3" id="KW-1185">Reference proteome</keyword>
<proteinExistence type="predicted"/>
<accession>A0ABP6LUQ8</accession>
<gene>
    <name evidence="2" type="ORF">GCM10010529_11000</name>
</gene>
<evidence type="ECO:0000313" key="3">
    <source>
        <dbReference type="Proteomes" id="UP001500236"/>
    </source>
</evidence>
<protein>
    <submittedName>
        <fullName evidence="2">Uncharacterized protein</fullName>
    </submittedName>
</protein>
<comment type="caution">
    <text evidence="2">The sequence shown here is derived from an EMBL/GenBank/DDBJ whole genome shotgun (WGS) entry which is preliminary data.</text>
</comment>
<reference evidence="3" key="1">
    <citation type="journal article" date="2019" name="Int. J. Syst. Evol. Microbiol.">
        <title>The Global Catalogue of Microorganisms (GCM) 10K type strain sequencing project: providing services to taxonomists for standard genome sequencing and annotation.</title>
        <authorList>
            <consortium name="The Broad Institute Genomics Platform"/>
            <consortium name="The Broad Institute Genome Sequencing Center for Infectious Disease"/>
            <person name="Wu L."/>
            <person name="Ma J."/>
        </authorList>
    </citation>
    <scope>NUCLEOTIDE SEQUENCE [LARGE SCALE GENOMIC DNA]</scope>
    <source>
        <strain evidence="3">JCM 14309</strain>
    </source>
</reference>
<feature type="region of interest" description="Disordered" evidence="1">
    <location>
        <begin position="1"/>
        <end position="42"/>
    </location>
</feature>
<feature type="compositionally biased region" description="Basic and acidic residues" evidence="1">
    <location>
        <begin position="25"/>
        <end position="37"/>
    </location>
</feature>
<dbReference type="Proteomes" id="UP001500236">
    <property type="component" value="Unassembled WGS sequence"/>
</dbReference>
<evidence type="ECO:0000256" key="1">
    <source>
        <dbReference type="SAM" id="MobiDB-lite"/>
    </source>
</evidence>
<sequence>MTQITPGQRAMGLQSLPFDLGGVRRQNEPRPRSDKTRGAAAARVRIVRDQRRVRYPTCELPGRVS</sequence>
<organism evidence="2 3">
    <name type="scientific">Nesterenkonia aethiopica</name>
    <dbReference type="NCBI Taxonomy" id="269144"/>
    <lineage>
        <taxon>Bacteria</taxon>
        <taxon>Bacillati</taxon>
        <taxon>Actinomycetota</taxon>
        <taxon>Actinomycetes</taxon>
        <taxon>Micrococcales</taxon>
        <taxon>Micrococcaceae</taxon>
        <taxon>Nesterenkonia</taxon>
    </lineage>
</organism>
<evidence type="ECO:0000313" key="2">
    <source>
        <dbReference type="EMBL" id="GAA3059099.1"/>
    </source>
</evidence>
<name>A0ABP6LUQ8_9MICC</name>